<feature type="region of interest" description="Disordered" evidence="4">
    <location>
        <begin position="126"/>
        <end position="156"/>
    </location>
</feature>
<dbReference type="InterPro" id="IPR013024">
    <property type="entry name" value="GGCT-like"/>
</dbReference>
<dbReference type="InterPro" id="IPR036568">
    <property type="entry name" value="GGCT-like_sf"/>
</dbReference>
<dbReference type="EMBL" id="CH933808">
    <property type="protein sequence ID" value="EDW09268.1"/>
    <property type="molecule type" value="Genomic_DNA"/>
</dbReference>
<dbReference type="eggNOG" id="KOG4450">
    <property type="taxonomic scope" value="Eukaryota"/>
</dbReference>
<dbReference type="GO" id="GO:0005829">
    <property type="term" value="C:cytosol"/>
    <property type="evidence" value="ECO:0007669"/>
    <property type="project" value="TreeGrafter"/>
</dbReference>
<evidence type="ECO:0000313" key="6">
    <source>
        <dbReference type="EMBL" id="EDW09268.1"/>
    </source>
</evidence>
<name>B4KQR9_DROMO</name>
<dbReference type="PANTHER" id="PTHR12510:SF4">
    <property type="entry name" value="GAMMA-GLUTAMYLAMINECYCLOTRANSFERASE"/>
    <property type="match status" value="1"/>
</dbReference>
<organism evidence="6 7">
    <name type="scientific">Drosophila mojavensis</name>
    <name type="common">Fruit fly</name>
    <dbReference type="NCBI Taxonomy" id="7230"/>
    <lineage>
        <taxon>Eukaryota</taxon>
        <taxon>Metazoa</taxon>
        <taxon>Ecdysozoa</taxon>
        <taxon>Arthropoda</taxon>
        <taxon>Hexapoda</taxon>
        <taxon>Insecta</taxon>
        <taxon>Pterygota</taxon>
        <taxon>Neoptera</taxon>
        <taxon>Endopterygota</taxon>
        <taxon>Diptera</taxon>
        <taxon>Brachycera</taxon>
        <taxon>Muscomorpha</taxon>
        <taxon>Ephydroidea</taxon>
        <taxon>Drosophilidae</taxon>
        <taxon>Drosophila</taxon>
    </lineage>
</organism>
<evidence type="ECO:0000256" key="4">
    <source>
        <dbReference type="SAM" id="MobiDB-lite"/>
    </source>
</evidence>
<evidence type="ECO:0000256" key="2">
    <source>
        <dbReference type="PIRSR" id="PIRSR639126-1"/>
    </source>
</evidence>
<feature type="domain" description="Gamma-glutamylcyclotransferase AIG2-like" evidence="5">
    <location>
        <begin position="8"/>
        <end position="124"/>
    </location>
</feature>
<dbReference type="PANTHER" id="PTHR12510">
    <property type="entry name" value="TROPONIN C-AKIN-1 PROTEIN"/>
    <property type="match status" value="1"/>
</dbReference>
<dbReference type="Pfam" id="PF06094">
    <property type="entry name" value="GGACT"/>
    <property type="match status" value="1"/>
</dbReference>
<proteinExistence type="inferred from homology"/>
<dbReference type="CDD" id="cd06661">
    <property type="entry name" value="GGCT_like"/>
    <property type="match status" value="1"/>
</dbReference>
<evidence type="ECO:0000256" key="3">
    <source>
        <dbReference type="RuleBase" id="RU367036"/>
    </source>
</evidence>
<evidence type="ECO:0000313" key="7">
    <source>
        <dbReference type="Proteomes" id="UP000009192"/>
    </source>
</evidence>
<dbReference type="OMA" id="NEKLECW"/>
<dbReference type="InterPro" id="IPR009288">
    <property type="entry name" value="AIG2-like_dom"/>
</dbReference>
<protein>
    <recommendedName>
        <fullName evidence="3">Gamma-glutamylcyclotransferase family protein</fullName>
    </recommendedName>
</protein>
<comment type="similarity">
    <text evidence="1 3">Belongs to the gamma-glutamylcyclotransferase family.</text>
</comment>
<dbReference type="HOGENOM" id="CLU_083466_1_0_1"/>
<dbReference type="SUPFAM" id="SSF110857">
    <property type="entry name" value="Gamma-glutamyl cyclotransferase-like"/>
    <property type="match status" value="1"/>
</dbReference>
<dbReference type="InterPro" id="IPR039126">
    <property type="entry name" value="GGACT"/>
</dbReference>
<dbReference type="GO" id="GO:0061929">
    <property type="term" value="F:gamma-glutamylaminecyclotransferase activity"/>
    <property type="evidence" value="ECO:0007669"/>
    <property type="project" value="InterPro"/>
</dbReference>
<dbReference type="FunCoup" id="B4KQR9">
    <property type="interactions" value="223"/>
</dbReference>
<dbReference type="Proteomes" id="UP000009192">
    <property type="component" value="Unassembled WGS sequence"/>
</dbReference>
<keyword evidence="7" id="KW-1185">Reference proteome</keyword>
<gene>
    <name evidence="6" type="primary">Dmoj\GI19135</name>
    <name evidence="6" type="ORF">Dmoj_GI19135</name>
</gene>
<evidence type="ECO:0000259" key="5">
    <source>
        <dbReference type="Pfam" id="PF06094"/>
    </source>
</evidence>
<dbReference type="AlphaFoldDB" id="B4KQR9"/>
<dbReference type="OrthoDB" id="113620at2759"/>
<dbReference type="PhylomeDB" id="B4KQR9"/>
<accession>B4KQR9</accession>
<sequence length="156" mass="18252">MSQALKRVFVYGTLKKGEPNHHWLTSEKNGFSRLLAKGKTEIKFPLVIGTRYNIPFLLNKPGVGHNIEGEIYEVDDTMFSNLDVLEEYPRYYDRELQSILTNENEKLECWLYLIRNYPESMLAKPQLSSYSNRPEQPYSEKSVRDPNIPARDDLSY</sequence>
<reference evidence="6 7" key="1">
    <citation type="journal article" date="2007" name="Nature">
        <title>Evolution of genes and genomes on the Drosophila phylogeny.</title>
        <authorList>
            <consortium name="Drosophila 12 Genomes Consortium"/>
            <person name="Clark A.G."/>
            <person name="Eisen M.B."/>
            <person name="Smith D.R."/>
            <person name="Bergman C.M."/>
            <person name="Oliver B."/>
            <person name="Markow T.A."/>
            <person name="Kaufman T.C."/>
            <person name="Kellis M."/>
            <person name="Gelbart W."/>
            <person name="Iyer V.N."/>
            <person name="Pollard D.A."/>
            <person name="Sackton T.B."/>
            <person name="Larracuente A.M."/>
            <person name="Singh N.D."/>
            <person name="Abad J.P."/>
            <person name="Abt D.N."/>
            <person name="Adryan B."/>
            <person name="Aguade M."/>
            <person name="Akashi H."/>
            <person name="Anderson W.W."/>
            <person name="Aquadro C.F."/>
            <person name="Ardell D.H."/>
            <person name="Arguello R."/>
            <person name="Artieri C.G."/>
            <person name="Barbash D.A."/>
            <person name="Barker D."/>
            <person name="Barsanti P."/>
            <person name="Batterham P."/>
            <person name="Batzoglou S."/>
            <person name="Begun D."/>
            <person name="Bhutkar A."/>
            <person name="Blanco E."/>
            <person name="Bosak S.A."/>
            <person name="Bradley R.K."/>
            <person name="Brand A.D."/>
            <person name="Brent M.R."/>
            <person name="Brooks A.N."/>
            <person name="Brown R.H."/>
            <person name="Butlin R.K."/>
            <person name="Caggese C."/>
            <person name="Calvi B.R."/>
            <person name="Bernardo de Carvalho A."/>
            <person name="Caspi A."/>
            <person name="Castrezana S."/>
            <person name="Celniker S.E."/>
            <person name="Chang J.L."/>
            <person name="Chapple C."/>
            <person name="Chatterji S."/>
            <person name="Chinwalla A."/>
            <person name="Civetta A."/>
            <person name="Clifton S.W."/>
            <person name="Comeron J.M."/>
            <person name="Costello J.C."/>
            <person name="Coyne J.A."/>
            <person name="Daub J."/>
            <person name="David R.G."/>
            <person name="Delcher A.L."/>
            <person name="Delehaunty K."/>
            <person name="Do C.B."/>
            <person name="Ebling H."/>
            <person name="Edwards K."/>
            <person name="Eickbush T."/>
            <person name="Evans J.D."/>
            <person name="Filipski A."/>
            <person name="Findeiss S."/>
            <person name="Freyhult E."/>
            <person name="Fulton L."/>
            <person name="Fulton R."/>
            <person name="Garcia A.C."/>
            <person name="Gardiner A."/>
            <person name="Garfield D.A."/>
            <person name="Garvin B.E."/>
            <person name="Gibson G."/>
            <person name="Gilbert D."/>
            <person name="Gnerre S."/>
            <person name="Godfrey J."/>
            <person name="Good R."/>
            <person name="Gotea V."/>
            <person name="Gravely B."/>
            <person name="Greenberg A.J."/>
            <person name="Griffiths-Jones S."/>
            <person name="Gross S."/>
            <person name="Guigo R."/>
            <person name="Gustafson E.A."/>
            <person name="Haerty W."/>
            <person name="Hahn M.W."/>
            <person name="Halligan D.L."/>
            <person name="Halpern A.L."/>
            <person name="Halter G.M."/>
            <person name="Han M.V."/>
            <person name="Heger A."/>
            <person name="Hillier L."/>
            <person name="Hinrichs A.S."/>
            <person name="Holmes I."/>
            <person name="Hoskins R.A."/>
            <person name="Hubisz M.J."/>
            <person name="Hultmark D."/>
            <person name="Huntley M.A."/>
            <person name="Jaffe D.B."/>
            <person name="Jagadeeshan S."/>
            <person name="Jeck W.R."/>
            <person name="Johnson J."/>
            <person name="Jones C.D."/>
            <person name="Jordan W.C."/>
            <person name="Karpen G.H."/>
            <person name="Kataoka E."/>
            <person name="Keightley P.D."/>
            <person name="Kheradpour P."/>
            <person name="Kirkness E.F."/>
            <person name="Koerich L.B."/>
            <person name="Kristiansen K."/>
            <person name="Kudrna D."/>
            <person name="Kulathinal R.J."/>
            <person name="Kumar S."/>
            <person name="Kwok R."/>
            <person name="Lander E."/>
            <person name="Langley C.H."/>
            <person name="Lapoint R."/>
            <person name="Lazzaro B.P."/>
            <person name="Lee S.J."/>
            <person name="Levesque L."/>
            <person name="Li R."/>
            <person name="Lin C.F."/>
            <person name="Lin M.F."/>
            <person name="Lindblad-Toh K."/>
            <person name="Llopart A."/>
            <person name="Long M."/>
            <person name="Low L."/>
            <person name="Lozovsky E."/>
            <person name="Lu J."/>
            <person name="Luo M."/>
            <person name="Machado C.A."/>
            <person name="Makalowski W."/>
            <person name="Marzo M."/>
            <person name="Matsuda M."/>
            <person name="Matzkin L."/>
            <person name="McAllister B."/>
            <person name="McBride C.S."/>
            <person name="McKernan B."/>
            <person name="McKernan K."/>
            <person name="Mendez-Lago M."/>
            <person name="Minx P."/>
            <person name="Mollenhauer M.U."/>
            <person name="Montooth K."/>
            <person name="Mount S.M."/>
            <person name="Mu X."/>
            <person name="Myers E."/>
            <person name="Negre B."/>
            <person name="Newfeld S."/>
            <person name="Nielsen R."/>
            <person name="Noor M.A."/>
            <person name="O'Grady P."/>
            <person name="Pachter L."/>
            <person name="Papaceit M."/>
            <person name="Parisi M.J."/>
            <person name="Parisi M."/>
            <person name="Parts L."/>
            <person name="Pedersen J.S."/>
            <person name="Pesole G."/>
            <person name="Phillippy A.M."/>
            <person name="Ponting C.P."/>
            <person name="Pop M."/>
            <person name="Porcelli D."/>
            <person name="Powell J.R."/>
            <person name="Prohaska S."/>
            <person name="Pruitt K."/>
            <person name="Puig M."/>
            <person name="Quesneville H."/>
            <person name="Ram K.R."/>
            <person name="Rand D."/>
            <person name="Rasmussen M.D."/>
            <person name="Reed L.K."/>
            <person name="Reenan R."/>
            <person name="Reily A."/>
            <person name="Remington K.A."/>
            <person name="Rieger T.T."/>
            <person name="Ritchie M.G."/>
            <person name="Robin C."/>
            <person name="Rogers Y.H."/>
            <person name="Rohde C."/>
            <person name="Rozas J."/>
            <person name="Rubenfield M.J."/>
            <person name="Ruiz A."/>
            <person name="Russo S."/>
            <person name="Salzberg S.L."/>
            <person name="Sanchez-Gracia A."/>
            <person name="Saranga D.J."/>
            <person name="Sato H."/>
            <person name="Schaeffer S.W."/>
            <person name="Schatz M.C."/>
            <person name="Schlenke T."/>
            <person name="Schwartz R."/>
            <person name="Segarra C."/>
            <person name="Singh R.S."/>
            <person name="Sirot L."/>
            <person name="Sirota M."/>
            <person name="Sisneros N.B."/>
            <person name="Smith C.D."/>
            <person name="Smith T.F."/>
            <person name="Spieth J."/>
            <person name="Stage D.E."/>
            <person name="Stark A."/>
            <person name="Stephan W."/>
            <person name="Strausberg R.L."/>
            <person name="Strempel S."/>
            <person name="Sturgill D."/>
            <person name="Sutton G."/>
            <person name="Sutton G.G."/>
            <person name="Tao W."/>
            <person name="Teichmann S."/>
            <person name="Tobari Y.N."/>
            <person name="Tomimura Y."/>
            <person name="Tsolas J.M."/>
            <person name="Valente V.L."/>
            <person name="Venter E."/>
            <person name="Venter J.C."/>
            <person name="Vicario S."/>
            <person name="Vieira F.G."/>
            <person name="Vilella A.J."/>
            <person name="Villasante A."/>
            <person name="Walenz B."/>
            <person name="Wang J."/>
            <person name="Wasserman M."/>
            <person name="Watts T."/>
            <person name="Wilson D."/>
            <person name="Wilson R.K."/>
            <person name="Wing R.A."/>
            <person name="Wolfner M.F."/>
            <person name="Wong A."/>
            <person name="Wong G.K."/>
            <person name="Wu C.I."/>
            <person name="Wu G."/>
            <person name="Yamamoto D."/>
            <person name="Yang H.P."/>
            <person name="Yang S.P."/>
            <person name="Yorke J.A."/>
            <person name="Yoshida K."/>
            <person name="Zdobnov E."/>
            <person name="Zhang P."/>
            <person name="Zhang Y."/>
            <person name="Zimin A.V."/>
            <person name="Baldwin J."/>
            <person name="Abdouelleil A."/>
            <person name="Abdulkadir J."/>
            <person name="Abebe A."/>
            <person name="Abera B."/>
            <person name="Abreu J."/>
            <person name="Acer S.C."/>
            <person name="Aftuck L."/>
            <person name="Alexander A."/>
            <person name="An P."/>
            <person name="Anderson E."/>
            <person name="Anderson S."/>
            <person name="Arachi H."/>
            <person name="Azer M."/>
            <person name="Bachantsang P."/>
            <person name="Barry A."/>
            <person name="Bayul T."/>
            <person name="Berlin A."/>
            <person name="Bessette D."/>
            <person name="Bloom T."/>
            <person name="Blye J."/>
            <person name="Boguslavskiy L."/>
            <person name="Bonnet C."/>
            <person name="Boukhgalter B."/>
            <person name="Bourzgui I."/>
            <person name="Brown A."/>
            <person name="Cahill P."/>
            <person name="Channer S."/>
            <person name="Cheshatsang Y."/>
            <person name="Chuda L."/>
            <person name="Citroen M."/>
            <person name="Collymore A."/>
            <person name="Cooke P."/>
            <person name="Costello M."/>
            <person name="D'Aco K."/>
            <person name="Daza R."/>
            <person name="De Haan G."/>
            <person name="DeGray S."/>
            <person name="DeMaso C."/>
            <person name="Dhargay N."/>
            <person name="Dooley K."/>
            <person name="Dooley E."/>
            <person name="Doricent M."/>
            <person name="Dorje P."/>
            <person name="Dorjee K."/>
            <person name="Dupes A."/>
            <person name="Elong R."/>
            <person name="Falk J."/>
            <person name="Farina A."/>
            <person name="Faro S."/>
            <person name="Ferguson D."/>
            <person name="Fisher S."/>
            <person name="Foley C.D."/>
            <person name="Franke A."/>
            <person name="Friedrich D."/>
            <person name="Gadbois L."/>
            <person name="Gearin G."/>
            <person name="Gearin C.R."/>
            <person name="Giannoukos G."/>
            <person name="Goode T."/>
            <person name="Graham J."/>
            <person name="Grandbois E."/>
            <person name="Grewal S."/>
            <person name="Gyaltsen K."/>
            <person name="Hafez N."/>
            <person name="Hagos B."/>
            <person name="Hall J."/>
            <person name="Henson C."/>
            <person name="Hollinger A."/>
            <person name="Honan T."/>
            <person name="Huard M.D."/>
            <person name="Hughes L."/>
            <person name="Hurhula B."/>
            <person name="Husby M.E."/>
            <person name="Kamat A."/>
            <person name="Kanga B."/>
            <person name="Kashin S."/>
            <person name="Khazanovich D."/>
            <person name="Kisner P."/>
            <person name="Lance K."/>
            <person name="Lara M."/>
            <person name="Lee W."/>
            <person name="Lennon N."/>
            <person name="Letendre F."/>
            <person name="LeVine R."/>
            <person name="Lipovsky A."/>
            <person name="Liu X."/>
            <person name="Liu J."/>
            <person name="Liu S."/>
            <person name="Lokyitsang T."/>
            <person name="Lokyitsang Y."/>
            <person name="Lubonja R."/>
            <person name="Lui A."/>
            <person name="MacDonald P."/>
            <person name="Magnisalis V."/>
            <person name="Maru K."/>
            <person name="Matthews C."/>
            <person name="McCusker W."/>
            <person name="McDonough S."/>
            <person name="Mehta T."/>
            <person name="Meldrim J."/>
            <person name="Meneus L."/>
            <person name="Mihai O."/>
            <person name="Mihalev A."/>
            <person name="Mihova T."/>
            <person name="Mittelman R."/>
            <person name="Mlenga V."/>
            <person name="Montmayeur A."/>
            <person name="Mulrain L."/>
            <person name="Navidi A."/>
            <person name="Naylor J."/>
            <person name="Negash T."/>
            <person name="Nguyen T."/>
            <person name="Nguyen N."/>
            <person name="Nicol R."/>
            <person name="Norbu C."/>
            <person name="Norbu N."/>
            <person name="Novod N."/>
            <person name="O'Neill B."/>
            <person name="Osman S."/>
            <person name="Markiewicz E."/>
            <person name="Oyono O.L."/>
            <person name="Patti C."/>
            <person name="Phunkhang P."/>
            <person name="Pierre F."/>
            <person name="Priest M."/>
            <person name="Raghuraman S."/>
            <person name="Rege F."/>
            <person name="Reyes R."/>
            <person name="Rise C."/>
            <person name="Rogov P."/>
            <person name="Ross K."/>
            <person name="Ryan E."/>
            <person name="Settipalli S."/>
            <person name="Shea T."/>
            <person name="Sherpa N."/>
            <person name="Shi L."/>
            <person name="Shih D."/>
            <person name="Sparrow T."/>
            <person name="Spaulding J."/>
            <person name="Stalker J."/>
            <person name="Stange-Thomann N."/>
            <person name="Stavropoulos S."/>
            <person name="Stone C."/>
            <person name="Strader C."/>
            <person name="Tesfaye S."/>
            <person name="Thomson T."/>
            <person name="Thoulutsang Y."/>
            <person name="Thoulutsang D."/>
            <person name="Topham K."/>
            <person name="Topping I."/>
            <person name="Tsamla T."/>
            <person name="Vassiliev H."/>
            <person name="Vo A."/>
            <person name="Wangchuk T."/>
            <person name="Wangdi T."/>
            <person name="Weiand M."/>
            <person name="Wilkinson J."/>
            <person name="Wilson A."/>
            <person name="Yadav S."/>
            <person name="Young G."/>
            <person name="Yu Q."/>
            <person name="Zembek L."/>
            <person name="Zhong D."/>
            <person name="Zimmer A."/>
            <person name="Zwirko Z."/>
            <person name="Jaffe D.B."/>
            <person name="Alvarez P."/>
            <person name="Brockman W."/>
            <person name="Butler J."/>
            <person name="Chin C."/>
            <person name="Gnerre S."/>
            <person name="Grabherr M."/>
            <person name="Kleber M."/>
            <person name="Mauceli E."/>
            <person name="MacCallum I."/>
        </authorList>
    </citation>
    <scope>NUCLEOTIDE SEQUENCE [LARGE SCALE GENOMIC DNA]</scope>
    <source>
        <strain evidence="7">Tucson 15081-1352.22</strain>
    </source>
</reference>
<evidence type="ECO:0000256" key="1">
    <source>
        <dbReference type="ARBA" id="ARBA00008861"/>
    </source>
</evidence>
<dbReference type="InParanoid" id="B4KQR9"/>
<feature type="active site" description="Proton acceptor" evidence="2">
    <location>
        <position position="86"/>
    </location>
</feature>
<dbReference type="Gene3D" id="3.10.490.10">
    <property type="entry name" value="Gamma-glutamyl cyclotransferase-like"/>
    <property type="match status" value="1"/>
</dbReference>